<evidence type="ECO:0000313" key="1">
    <source>
        <dbReference type="Proteomes" id="UP000515153"/>
    </source>
</evidence>
<evidence type="ECO:0000313" key="2">
    <source>
        <dbReference type="RefSeq" id="XP_030977068.1"/>
    </source>
</evidence>
<keyword evidence="1" id="KW-1185">Reference proteome</keyword>
<protein>
    <submittedName>
        <fullName evidence="2">Uncharacterized protein</fullName>
    </submittedName>
</protein>
<reference evidence="2" key="1">
    <citation type="journal article" date="2019" name="Mol. Biol. Evol.">
        <title>Blast fungal genomes show frequent chromosomal changes, gene gains and losses, and effector gene turnover.</title>
        <authorList>
            <person name="Gomez Luciano L.B."/>
            <person name="Jason Tsai I."/>
            <person name="Chuma I."/>
            <person name="Tosa Y."/>
            <person name="Chen Y.H."/>
            <person name="Li J.Y."/>
            <person name="Li M.Y."/>
            <person name="Jade Lu M.Y."/>
            <person name="Nakayashiki H."/>
            <person name="Li W.H."/>
        </authorList>
    </citation>
    <scope>NUCLEOTIDE SEQUENCE</scope>
    <source>
        <strain evidence="2">NI907</strain>
    </source>
</reference>
<dbReference type="Proteomes" id="UP000515153">
    <property type="component" value="Unplaced"/>
</dbReference>
<gene>
    <name evidence="2" type="ORF">PgNI_12136</name>
</gene>
<proteinExistence type="predicted"/>
<dbReference type="GeneID" id="41966996"/>
<name>A0A6P8AQ91_PYRGI</name>
<reference evidence="2" key="2">
    <citation type="submission" date="2019-10" db="EMBL/GenBank/DDBJ databases">
        <authorList>
            <consortium name="NCBI Genome Project"/>
        </authorList>
    </citation>
    <scope>NUCLEOTIDE SEQUENCE</scope>
    <source>
        <strain evidence="2">NI907</strain>
    </source>
</reference>
<accession>A0A6P8AQ91</accession>
<dbReference type="AlphaFoldDB" id="A0A6P8AQ91"/>
<organism evidence="1 2">
    <name type="scientific">Pyricularia grisea</name>
    <name type="common">Crabgrass-specific blast fungus</name>
    <name type="synonym">Magnaporthe grisea</name>
    <dbReference type="NCBI Taxonomy" id="148305"/>
    <lineage>
        <taxon>Eukaryota</taxon>
        <taxon>Fungi</taxon>
        <taxon>Dikarya</taxon>
        <taxon>Ascomycota</taxon>
        <taxon>Pezizomycotina</taxon>
        <taxon>Sordariomycetes</taxon>
        <taxon>Sordariomycetidae</taxon>
        <taxon>Magnaporthales</taxon>
        <taxon>Pyriculariaceae</taxon>
        <taxon>Pyricularia</taxon>
    </lineage>
</organism>
<sequence length="76" mass="8088">MAHISRMYPELHQSILQVVPENMTIMWDFLRATTGDALAKGSQARQWVCGSGSSAAGATILQFTTKGAICMVGSAS</sequence>
<dbReference type="RefSeq" id="XP_030977068.1">
    <property type="nucleotide sequence ID" value="XM_031132091.1"/>
</dbReference>
<reference evidence="2" key="3">
    <citation type="submission" date="2025-08" db="UniProtKB">
        <authorList>
            <consortium name="RefSeq"/>
        </authorList>
    </citation>
    <scope>IDENTIFICATION</scope>
    <source>
        <strain evidence="2">NI907</strain>
    </source>
</reference>
<dbReference type="KEGG" id="pgri:PgNI_12136"/>